<keyword evidence="2" id="KW-0488">Methylation</keyword>
<accession>A0A081KG72</accession>
<dbReference type="SUPFAM" id="SSF54523">
    <property type="entry name" value="Pili subunits"/>
    <property type="match status" value="1"/>
</dbReference>
<organism evidence="4 5">
    <name type="scientific">Endozoicomonas elysicola</name>
    <dbReference type="NCBI Taxonomy" id="305900"/>
    <lineage>
        <taxon>Bacteria</taxon>
        <taxon>Pseudomonadati</taxon>
        <taxon>Pseudomonadota</taxon>
        <taxon>Gammaproteobacteria</taxon>
        <taxon>Oceanospirillales</taxon>
        <taxon>Endozoicomonadaceae</taxon>
        <taxon>Endozoicomonas</taxon>
    </lineage>
</organism>
<dbReference type="InterPro" id="IPR045584">
    <property type="entry name" value="Pilin-like"/>
</dbReference>
<name>A0A081KG72_9GAMM</name>
<dbReference type="Pfam" id="PF07963">
    <property type="entry name" value="N_methyl"/>
    <property type="match status" value="1"/>
</dbReference>
<dbReference type="Gene3D" id="3.30.700.10">
    <property type="entry name" value="Glycoprotein, Type 4 Pilin"/>
    <property type="match status" value="1"/>
</dbReference>
<dbReference type="PANTHER" id="PTHR30093:SF34">
    <property type="entry name" value="PREPILIN PEPTIDASE-DEPENDENT PROTEIN D"/>
    <property type="match status" value="1"/>
</dbReference>
<proteinExistence type="inferred from homology"/>
<dbReference type="eggNOG" id="COG4969">
    <property type="taxonomic scope" value="Bacteria"/>
</dbReference>
<protein>
    <submittedName>
        <fullName evidence="4">Peptidase</fullName>
    </submittedName>
</protein>
<reference evidence="4 5" key="1">
    <citation type="submission" date="2014-06" db="EMBL/GenBank/DDBJ databases">
        <title>Whole Genome Sequences of Three Symbiotic Endozoicomonas Bacteria.</title>
        <authorList>
            <person name="Neave M.J."/>
            <person name="Apprill A."/>
            <person name="Voolstra C.R."/>
        </authorList>
    </citation>
    <scope>NUCLEOTIDE SEQUENCE [LARGE SCALE GENOMIC DNA]</scope>
    <source>
        <strain evidence="4 5">DSM 22380</strain>
    </source>
</reference>
<evidence type="ECO:0000256" key="1">
    <source>
        <dbReference type="ARBA" id="ARBA00005233"/>
    </source>
</evidence>
<feature type="transmembrane region" description="Helical" evidence="3">
    <location>
        <begin position="7"/>
        <end position="27"/>
    </location>
</feature>
<dbReference type="Proteomes" id="UP000027997">
    <property type="component" value="Unassembled WGS sequence"/>
</dbReference>
<dbReference type="RefSeq" id="WP_020582349.1">
    <property type="nucleotide sequence ID" value="NZ_JOJP01000001.1"/>
</dbReference>
<comment type="similarity">
    <text evidence="1">Belongs to the N-Me-Phe pilin family.</text>
</comment>
<keyword evidence="3" id="KW-0812">Transmembrane</keyword>
<evidence type="ECO:0000313" key="5">
    <source>
        <dbReference type="Proteomes" id="UP000027997"/>
    </source>
</evidence>
<dbReference type="PANTHER" id="PTHR30093">
    <property type="entry name" value="GENERAL SECRETION PATHWAY PROTEIN G"/>
    <property type="match status" value="1"/>
</dbReference>
<dbReference type="STRING" id="305900.GV64_22735"/>
<keyword evidence="5" id="KW-1185">Reference proteome</keyword>
<dbReference type="PROSITE" id="PS00409">
    <property type="entry name" value="PROKAR_NTER_METHYL"/>
    <property type="match status" value="1"/>
</dbReference>
<evidence type="ECO:0000256" key="2">
    <source>
        <dbReference type="ARBA" id="ARBA00022481"/>
    </source>
</evidence>
<dbReference type="EMBL" id="JOJP01000001">
    <property type="protein sequence ID" value="KEI73148.1"/>
    <property type="molecule type" value="Genomic_DNA"/>
</dbReference>
<comment type="caution">
    <text evidence="4">The sequence shown here is derived from an EMBL/GenBank/DDBJ whole genome shotgun (WGS) entry which is preliminary data.</text>
</comment>
<dbReference type="GO" id="GO:0044096">
    <property type="term" value="C:type IV pilus"/>
    <property type="evidence" value="ECO:0007669"/>
    <property type="project" value="TreeGrafter"/>
</dbReference>
<dbReference type="InterPro" id="IPR012902">
    <property type="entry name" value="N_methyl_site"/>
</dbReference>
<evidence type="ECO:0000313" key="4">
    <source>
        <dbReference type="EMBL" id="KEI73148.1"/>
    </source>
</evidence>
<keyword evidence="3" id="KW-0472">Membrane</keyword>
<evidence type="ECO:0000256" key="3">
    <source>
        <dbReference type="SAM" id="Phobius"/>
    </source>
</evidence>
<dbReference type="AlphaFoldDB" id="A0A081KG72"/>
<sequence length="168" mass="16954">MKKQQGFTLIELMIAVAIIGILAAVAIPQYQNYTQRSIVTGAVAGISSYKFGVAMCFQETGTMAGCDAATRDIPAAIAADNAGATISYVNSLAIDDGVITLETTATDGTAANAELTVIMTPFTRDGAIDWLMSGTGCNADVAAVALEAGVNPAVAASTGTPGRGINCG</sequence>
<gene>
    <name evidence="4" type="ORF">GV64_22735</name>
</gene>
<dbReference type="NCBIfam" id="TIGR02532">
    <property type="entry name" value="IV_pilin_GFxxxE"/>
    <property type="match status" value="1"/>
</dbReference>
<keyword evidence="3" id="KW-1133">Transmembrane helix</keyword>
<dbReference type="GO" id="GO:0043107">
    <property type="term" value="P:type IV pilus-dependent motility"/>
    <property type="evidence" value="ECO:0007669"/>
    <property type="project" value="TreeGrafter"/>
</dbReference>